<reference evidence="1" key="2">
    <citation type="journal article" date="2015" name="Fish Shellfish Immunol.">
        <title>Early steps in the European eel (Anguilla anguilla)-Vibrio vulnificus interaction in the gills: Role of the RtxA13 toxin.</title>
        <authorList>
            <person name="Callol A."/>
            <person name="Pajuelo D."/>
            <person name="Ebbesson L."/>
            <person name="Teles M."/>
            <person name="MacKenzie S."/>
            <person name="Amaro C."/>
        </authorList>
    </citation>
    <scope>NUCLEOTIDE SEQUENCE</scope>
</reference>
<name>A0A0E9XDS9_ANGAN</name>
<reference evidence="1" key="1">
    <citation type="submission" date="2014-11" db="EMBL/GenBank/DDBJ databases">
        <authorList>
            <person name="Amaro Gonzalez C."/>
        </authorList>
    </citation>
    <scope>NUCLEOTIDE SEQUENCE</scope>
</reference>
<dbReference type="AlphaFoldDB" id="A0A0E9XDS9"/>
<proteinExistence type="predicted"/>
<protein>
    <submittedName>
        <fullName evidence="1">Uncharacterized protein</fullName>
    </submittedName>
</protein>
<sequence length="61" mass="6680">MAGRRVCEERVQQVHAPYCCGVIMGGAHLSTTIGAEQSDYFLFALPFILSRSQPEPRLAAV</sequence>
<organism evidence="1">
    <name type="scientific">Anguilla anguilla</name>
    <name type="common">European freshwater eel</name>
    <name type="synonym">Muraena anguilla</name>
    <dbReference type="NCBI Taxonomy" id="7936"/>
    <lineage>
        <taxon>Eukaryota</taxon>
        <taxon>Metazoa</taxon>
        <taxon>Chordata</taxon>
        <taxon>Craniata</taxon>
        <taxon>Vertebrata</taxon>
        <taxon>Euteleostomi</taxon>
        <taxon>Actinopterygii</taxon>
        <taxon>Neopterygii</taxon>
        <taxon>Teleostei</taxon>
        <taxon>Anguilliformes</taxon>
        <taxon>Anguillidae</taxon>
        <taxon>Anguilla</taxon>
    </lineage>
</organism>
<accession>A0A0E9XDS9</accession>
<dbReference type="EMBL" id="GBXM01008582">
    <property type="protein sequence ID" value="JAH99995.1"/>
    <property type="molecule type" value="Transcribed_RNA"/>
</dbReference>
<evidence type="ECO:0000313" key="1">
    <source>
        <dbReference type="EMBL" id="JAH99995.1"/>
    </source>
</evidence>